<keyword evidence="7" id="KW-0472">Membrane</keyword>
<evidence type="ECO:0000256" key="6">
    <source>
        <dbReference type="RuleBase" id="RU004453"/>
    </source>
</evidence>
<dbReference type="PROSITE" id="PS01095">
    <property type="entry name" value="GH18_1"/>
    <property type="match status" value="1"/>
</dbReference>
<dbReference type="SUPFAM" id="SSF54556">
    <property type="entry name" value="Chitinase insertion domain"/>
    <property type="match status" value="1"/>
</dbReference>
<keyword evidence="7" id="KW-0812">Transmembrane</keyword>
<accession>A0AA38MBU4</accession>
<dbReference type="PROSITE" id="PS51910">
    <property type="entry name" value="GH18_2"/>
    <property type="match status" value="1"/>
</dbReference>
<keyword evidence="3" id="KW-0325">Glycoprotein</keyword>
<dbReference type="GO" id="GO:0005975">
    <property type="term" value="P:carbohydrate metabolic process"/>
    <property type="evidence" value="ECO:0007669"/>
    <property type="project" value="InterPro"/>
</dbReference>
<dbReference type="PANTHER" id="PTHR11177:SF390">
    <property type="entry name" value="CHITINASE 11"/>
    <property type="match status" value="1"/>
</dbReference>
<dbReference type="InterPro" id="IPR011583">
    <property type="entry name" value="Chitinase_II/V-like_cat"/>
</dbReference>
<evidence type="ECO:0000256" key="3">
    <source>
        <dbReference type="ARBA" id="ARBA00023180"/>
    </source>
</evidence>
<dbReference type="SUPFAM" id="SSF51445">
    <property type="entry name" value="(Trans)glycosidases"/>
    <property type="match status" value="1"/>
</dbReference>
<dbReference type="InterPro" id="IPR050314">
    <property type="entry name" value="Glycosyl_Hydrlase_18"/>
</dbReference>
<feature type="transmembrane region" description="Helical" evidence="7">
    <location>
        <begin position="27"/>
        <end position="47"/>
    </location>
</feature>
<dbReference type="InterPro" id="IPR017853">
    <property type="entry name" value="GH"/>
</dbReference>
<dbReference type="EMBL" id="JALNTZ010000005">
    <property type="protein sequence ID" value="KAJ3650514.1"/>
    <property type="molecule type" value="Genomic_DNA"/>
</dbReference>
<evidence type="ECO:0000313" key="10">
    <source>
        <dbReference type="Proteomes" id="UP001168821"/>
    </source>
</evidence>
<proteinExistence type="inferred from homology"/>
<dbReference type="GO" id="GO:0004568">
    <property type="term" value="F:chitinase activity"/>
    <property type="evidence" value="ECO:0007669"/>
    <property type="project" value="TreeGrafter"/>
</dbReference>
<dbReference type="InterPro" id="IPR029070">
    <property type="entry name" value="Chitinase_insertion_sf"/>
</dbReference>
<keyword evidence="7" id="KW-1133">Transmembrane helix</keyword>
<reference evidence="9" key="1">
    <citation type="journal article" date="2023" name="G3 (Bethesda)">
        <title>Whole genome assemblies of Zophobas morio and Tenebrio molitor.</title>
        <authorList>
            <person name="Kaur S."/>
            <person name="Stinson S.A."/>
            <person name="diCenzo G.C."/>
        </authorList>
    </citation>
    <scope>NUCLEOTIDE SEQUENCE</scope>
    <source>
        <strain evidence="9">QUZm001</strain>
    </source>
</reference>
<dbReference type="Gene3D" id="3.10.50.10">
    <property type="match status" value="1"/>
</dbReference>
<dbReference type="Gene3D" id="3.20.20.80">
    <property type="entry name" value="Glycosidases"/>
    <property type="match status" value="1"/>
</dbReference>
<organism evidence="9 10">
    <name type="scientific">Zophobas morio</name>
    <dbReference type="NCBI Taxonomy" id="2755281"/>
    <lineage>
        <taxon>Eukaryota</taxon>
        <taxon>Metazoa</taxon>
        <taxon>Ecdysozoa</taxon>
        <taxon>Arthropoda</taxon>
        <taxon>Hexapoda</taxon>
        <taxon>Insecta</taxon>
        <taxon>Pterygota</taxon>
        <taxon>Neoptera</taxon>
        <taxon>Endopterygota</taxon>
        <taxon>Coleoptera</taxon>
        <taxon>Polyphaga</taxon>
        <taxon>Cucujiformia</taxon>
        <taxon>Tenebrionidae</taxon>
        <taxon>Zophobas</taxon>
    </lineage>
</organism>
<keyword evidence="4 5" id="KW-0326">Glycosidase</keyword>
<feature type="domain" description="GH18" evidence="8">
    <location>
        <begin position="97"/>
        <end position="461"/>
    </location>
</feature>
<name>A0AA38MBU4_9CUCU</name>
<evidence type="ECO:0000256" key="4">
    <source>
        <dbReference type="ARBA" id="ARBA00023295"/>
    </source>
</evidence>
<dbReference type="PANTHER" id="PTHR11177">
    <property type="entry name" value="CHITINASE"/>
    <property type="match status" value="1"/>
</dbReference>
<protein>
    <recommendedName>
        <fullName evidence="8">GH18 domain-containing protein</fullName>
    </recommendedName>
</protein>
<keyword evidence="2 5" id="KW-0378">Hydrolase</keyword>
<sequence length="465" mass="52877">MTDVYSGHSQFVLLTDNRRRWFDGRTLFLLIVVTVPIIIFCGIYTIILKGNEALLYPKSYVEVPSLLKHRAKSYSDARSSKYFDIHAPPSVHEVKDFKLVCYYNFPTDDFNTLQPQDIDPFLCTHILVGFASIANHSINLAENELQILSMVASLKTFNSDLKVLVSVGGAGDDTGFSDMVVNHTNRKTFIHSVVNLVKKHKVDGVDLDWEFPNEIPHHDKNQKLHFVQLLEEIRATINKQTRHKFLLTVAVAAPAVIVDNSYDVVYLNEFTDFISVMTYDFHFFSKVTPFTGLNSPLFESQDDKGYFRSLNINYTVHYWVSRGMSRAKIMVGLPTYGHTFRLTNSHNRGLYAPARGVGKLGSLGFVDYTQVCKFLDLNQISPVFDLDSKSPYATKGSEWVSFDNEQSLSFKAEFVRDYQFGGAMVYSLNADDHMGACKLDPNVQNKPFPLVGKIREILDKNYSIY</sequence>
<comment type="caution">
    <text evidence="9">The sequence shown here is derived from an EMBL/GenBank/DDBJ whole genome shotgun (WGS) entry which is preliminary data.</text>
</comment>
<evidence type="ECO:0000256" key="1">
    <source>
        <dbReference type="ARBA" id="ARBA00022729"/>
    </source>
</evidence>
<keyword evidence="10" id="KW-1185">Reference proteome</keyword>
<dbReference type="InterPro" id="IPR001579">
    <property type="entry name" value="Glyco_hydro_18_chit_AS"/>
</dbReference>
<dbReference type="GO" id="GO:0005576">
    <property type="term" value="C:extracellular region"/>
    <property type="evidence" value="ECO:0007669"/>
    <property type="project" value="TreeGrafter"/>
</dbReference>
<gene>
    <name evidence="9" type="ORF">Zmor_016607</name>
</gene>
<keyword evidence="1" id="KW-0732">Signal</keyword>
<dbReference type="AlphaFoldDB" id="A0AA38MBU4"/>
<dbReference type="InterPro" id="IPR001223">
    <property type="entry name" value="Glyco_hydro18_cat"/>
</dbReference>
<dbReference type="SMART" id="SM00636">
    <property type="entry name" value="Glyco_18"/>
    <property type="match status" value="1"/>
</dbReference>
<dbReference type="Proteomes" id="UP001168821">
    <property type="component" value="Unassembled WGS sequence"/>
</dbReference>
<dbReference type="GO" id="GO:0006032">
    <property type="term" value="P:chitin catabolic process"/>
    <property type="evidence" value="ECO:0007669"/>
    <property type="project" value="TreeGrafter"/>
</dbReference>
<dbReference type="Pfam" id="PF00704">
    <property type="entry name" value="Glyco_hydro_18"/>
    <property type="match status" value="1"/>
</dbReference>
<evidence type="ECO:0000256" key="2">
    <source>
        <dbReference type="ARBA" id="ARBA00022801"/>
    </source>
</evidence>
<dbReference type="GO" id="GO:0008061">
    <property type="term" value="F:chitin binding"/>
    <property type="evidence" value="ECO:0007669"/>
    <property type="project" value="InterPro"/>
</dbReference>
<evidence type="ECO:0000256" key="5">
    <source>
        <dbReference type="RuleBase" id="RU000489"/>
    </source>
</evidence>
<comment type="similarity">
    <text evidence="6">Belongs to the glycosyl hydrolase 18 family.</text>
</comment>
<evidence type="ECO:0000256" key="7">
    <source>
        <dbReference type="SAM" id="Phobius"/>
    </source>
</evidence>
<evidence type="ECO:0000313" key="9">
    <source>
        <dbReference type="EMBL" id="KAJ3650514.1"/>
    </source>
</evidence>
<evidence type="ECO:0000259" key="8">
    <source>
        <dbReference type="PROSITE" id="PS51910"/>
    </source>
</evidence>
<dbReference type="FunFam" id="3.10.50.10:FF:000003">
    <property type="entry name" value="Class V chitinase CHIT5b"/>
    <property type="match status" value="1"/>
</dbReference>